<comment type="caution">
    <text evidence="2">The sequence shown here is derived from an EMBL/GenBank/DDBJ whole genome shotgun (WGS) entry which is preliminary data.</text>
</comment>
<protein>
    <submittedName>
        <fullName evidence="2">Uncharacterized protein</fullName>
    </submittedName>
</protein>
<evidence type="ECO:0000313" key="2">
    <source>
        <dbReference type="EMBL" id="KIC63882.1"/>
    </source>
</evidence>
<keyword evidence="1" id="KW-0472">Membrane</keyword>
<dbReference type="Proteomes" id="UP000031167">
    <property type="component" value="Unassembled WGS sequence"/>
</dbReference>
<keyword evidence="1" id="KW-0812">Transmembrane</keyword>
<reference evidence="2 3" key="1">
    <citation type="submission" date="2014-12" db="EMBL/GenBank/DDBJ databases">
        <title>Genome sequencing of Chryseobacterium taiwanense TPW19.</title>
        <authorList>
            <person name="Tan P.W."/>
            <person name="Chan K.-G."/>
        </authorList>
    </citation>
    <scope>NUCLEOTIDE SEQUENCE [LARGE SCALE GENOMIC DNA]</scope>
    <source>
        <strain evidence="2 3">TPW19</strain>
    </source>
</reference>
<feature type="transmembrane region" description="Helical" evidence="1">
    <location>
        <begin position="6"/>
        <end position="25"/>
    </location>
</feature>
<accession>A0A0B4D5A1</accession>
<evidence type="ECO:0000313" key="3">
    <source>
        <dbReference type="Proteomes" id="UP000031167"/>
    </source>
</evidence>
<keyword evidence="3" id="KW-1185">Reference proteome</keyword>
<sequence>MDRSYINLLYNIGLKLLSFMIFLSLKILKSNFFYILNDNLLFFYSKYCEKVKNACLMGFILEKLQTLTMILITLTNFNISVDPYKFVLRKY</sequence>
<gene>
    <name evidence="2" type="ORF">RM51_03880</name>
</gene>
<evidence type="ECO:0000256" key="1">
    <source>
        <dbReference type="SAM" id="Phobius"/>
    </source>
</evidence>
<organism evidence="2 3">
    <name type="scientific">Chryseobacterium taiwanense</name>
    <dbReference type="NCBI Taxonomy" id="363331"/>
    <lineage>
        <taxon>Bacteria</taxon>
        <taxon>Pseudomonadati</taxon>
        <taxon>Bacteroidota</taxon>
        <taxon>Flavobacteriia</taxon>
        <taxon>Flavobacteriales</taxon>
        <taxon>Weeksellaceae</taxon>
        <taxon>Chryseobacterium group</taxon>
        <taxon>Chryseobacterium</taxon>
    </lineage>
</organism>
<dbReference type="AlphaFoldDB" id="A0A0B4D5A1"/>
<dbReference type="STRING" id="363331.RM51_03880"/>
<proteinExistence type="predicted"/>
<keyword evidence="1" id="KW-1133">Transmembrane helix</keyword>
<dbReference type="EMBL" id="JWTA01000004">
    <property type="protein sequence ID" value="KIC63882.1"/>
    <property type="molecule type" value="Genomic_DNA"/>
</dbReference>
<name>A0A0B4D5A1_9FLAO</name>